<reference evidence="7" key="3">
    <citation type="submission" date="2025-09" db="UniProtKB">
        <authorList>
            <consortium name="Ensembl"/>
        </authorList>
    </citation>
    <scope>IDENTIFICATION</scope>
</reference>
<comment type="similarity">
    <text evidence="2">Belongs to the MS4A family.</text>
</comment>
<evidence type="ECO:0000313" key="8">
    <source>
        <dbReference type="Proteomes" id="UP000008912"/>
    </source>
</evidence>
<gene>
    <name evidence="7" type="primary">LOC105241292</name>
</gene>
<keyword evidence="5 6" id="KW-0472">Membrane</keyword>
<evidence type="ECO:0000256" key="2">
    <source>
        <dbReference type="ARBA" id="ARBA00009565"/>
    </source>
</evidence>
<feature type="transmembrane region" description="Helical" evidence="6">
    <location>
        <begin position="89"/>
        <end position="108"/>
    </location>
</feature>
<proteinExistence type="inferred from homology"/>
<dbReference type="AlphaFoldDB" id="A0A7N5JJA2"/>
<dbReference type="GeneID" id="105241292"/>
<evidence type="ECO:0000313" key="7">
    <source>
        <dbReference type="Ensembl" id="ENSAMEP00000026321.1"/>
    </source>
</evidence>
<keyword evidence="4 6" id="KW-1133">Transmembrane helix</keyword>
<comment type="subcellular location">
    <subcellularLocation>
        <location evidence="1">Membrane</location>
        <topology evidence="1">Multi-pass membrane protein</topology>
    </subcellularLocation>
</comment>
<dbReference type="PANTHER" id="PTHR23320:SF151">
    <property type="entry name" value="MEMBRANE SPANNING 4-DOMAINS A3"/>
    <property type="match status" value="1"/>
</dbReference>
<keyword evidence="8" id="KW-1185">Reference proteome</keyword>
<organism evidence="7 8">
    <name type="scientific">Ailuropoda melanoleuca</name>
    <name type="common">Giant panda</name>
    <dbReference type="NCBI Taxonomy" id="9646"/>
    <lineage>
        <taxon>Eukaryota</taxon>
        <taxon>Metazoa</taxon>
        <taxon>Chordata</taxon>
        <taxon>Craniata</taxon>
        <taxon>Vertebrata</taxon>
        <taxon>Euteleostomi</taxon>
        <taxon>Mammalia</taxon>
        <taxon>Eutheria</taxon>
        <taxon>Laurasiatheria</taxon>
        <taxon>Carnivora</taxon>
        <taxon>Caniformia</taxon>
        <taxon>Ursidae</taxon>
        <taxon>Ailuropoda</taxon>
    </lineage>
</organism>
<feature type="transmembrane region" description="Helical" evidence="6">
    <location>
        <begin position="51"/>
        <end position="77"/>
    </location>
</feature>
<accession>A0A7N5JJA2</accession>
<dbReference type="GO" id="GO:0005886">
    <property type="term" value="C:plasma membrane"/>
    <property type="evidence" value="ECO:0007669"/>
    <property type="project" value="TreeGrafter"/>
</dbReference>
<evidence type="ECO:0000256" key="6">
    <source>
        <dbReference type="SAM" id="Phobius"/>
    </source>
</evidence>
<dbReference type="Proteomes" id="UP000008912">
    <property type="component" value="Unassembled WGS sequence"/>
</dbReference>
<evidence type="ECO:0000256" key="3">
    <source>
        <dbReference type="ARBA" id="ARBA00022692"/>
    </source>
</evidence>
<dbReference type="InterPro" id="IPR030417">
    <property type="entry name" value="MS4A"/>
</dbReference>
<dbReference type="RefSeq" id="XP_011233566.2">
    <property type="nucleotide sequence ID" value="XM_011235264.3"/>
</dbReference>
<protein>
    <submittedName>
        <fullName evidence="7">High affinity immunoglobulin epsilon receptor subunit beta-like</fullName>
    </submittedName>
</protein>
<sequence length="225" mass="24749">MREIVGSTEITVDISSSENQGTQLGRAVTSDTSGNPPNKLQRFLKENLKQLGVAQIMIGVTFIFYGIIGIMVLHFTIHKISFYSFKIGFPVWAALAFIISGSVTVVSAKKRTKALLRGNVRANTLSTIVSGIGILILSTNLIKILFLDCDRDLCSDIKSVATGLVVILMILNCLQFSITLSLSILSYNTEGEKIDRASEGPYQDLLPQLSFYKNLEKDAVLYYNT</sequence>
<dbReference type="Ensembl" id="ENSAMET00000037544.1">
    <property type="protein sequence ID" value="ENSAMEP00000026321.1"/>
    <property type="gene ID" value="ENSAMEG00000025385.1"/>
</dbReference>
<dbReference type="GeneTree" id="ENSGT00940000162383"/>
<dbReference type="Pfam" id="PF04103">
    <property type="entry name" value="CD20"/>
    <property type="match status" value="1"/>
</dbReference>
<feature type="transmembrane region" description="Helical" evidence="6">
    <location>
        <begin position="120"/>
        <end position="142"/>
    </location>
</feature>
<reference evidence="7 8" key="1">
    <citation type="journal article" date="2010" name="Nature">
        <title>The sequence and de novo assembly of the giant panda genome.</title>
        <authorList>
            <person name="Li R."/>
            <person name="Fan W."/>
            <person name="Tian G."/>
            <person name="Zhu H."/>
            <person name="He L."/>
            <person name="Cai J."/>
            <person name="Huang Q."/>
            <person name="Cai Q."/>
            <person name="Li B."/>
            <person name="Bai Y."/>
            <person name="Zhang Z."/>
            <person name="Zhang Y."/>
            <person name="Wang W."/>
            <person name="Li J."/>
            <person name="Wei F."/>
            <person name="Li H."/>
            <person name="Jian M."/>
            <person name="Li J."/>
            <person name="Zhang Z."/>
            <person name="Nielsen R."/>
            <person name="Li D."/>
            <person name="Gu W."/>
            <person name="Yang Z."/>
            <person name="Xuan Z."/>
            <person name="Ryder O.A."/>
            <person name="Leung F.C."/>
            <person name="Zhou Y."/>
            <person name="Cao J."/>
            <person name="Sun X."/>
            <person name="Fu Y."/>
            <person name="Fang X."/>
            <person name="Guo X."/>
            <person name="Wang B."/>
            <person name="Hou R."/>
            <person name="Shen F."/>
            <person name="Mu B."/>
            <person name="Ni P."/>
            <person name="Lin R."/>
            <person name="Qian W."/>
            <person name="Wang G."/>
            <person name="Yu C."/>
            <person name="Nie W."/>
            <person name="Wang J."/>
            <person name="Wu Z."/>
            <person name="Liang H."/>
            <person name="Min J."/>
            <person name="Wu Q."/>
            <person name="Cheng S."/>
            <person name="Ruan J."/>
            <person name="Wang M."/>
            <person name="Shi Z."/>
            <person name="Wen M."/>
            <person name="Liu B."/>
            <person name="Ren X."/>
            <person name="Zheng H."/>
            <person name="Dong D."/>
            <person name="Cook K."/>
            <person name="Shan G."/>
            <person name="Zhang H."/>
            <person name="Kosiol C."/>
            <person name="Xie X."/>
            <person name="Lu Z."/>
            <person name="Zheng H."/>
            <person name="Li Y."/>
            <person name="Steiner C.C."/>
            <person name="Lam T.T."/>
            <person name="Lin S."/>
            <person name="Zhang Q."/>
            <person name="Li G."/>
            <person name="Tian J."/>
            <person name="Gong T."/>
            <person name="Liu H."/>
            <person name="Zhang D."/>
            <person name="Fang L."/>
            <person name="Ye C."/>
            <person name="Zhang J."/>
            <person name="Hu W."/>
            <person name="Xu A."/>
            <person name="Ren Y."/>
            <person name="Zhang G."/>
            <person name="Bruford M.W."/>
            <person name="Li Q."/>
            <person name="Ma L."/>
            <person name="Guo Y."/>
            <person name="An N."/>
            <person name="Hu Y."/>
            <person name="Zheng Y."/>
            <person name="Shi Y."/>
            <person name="Li Z."/>
            <person name="Liu Q."/>
            <person name="Chen Y."/>
            <person name="Zhao J."/>
            <person name="Qu N."/>
            <person name="Zhao S."/>
            <person name="Tian F."/>
            <person name="Wang X."/>
            <person name="Wang H."/>
            <person name="Xu L."/>
            <person name="Liu X."/>
            <person name="Vinar T."/>
            <person name="Wang Y."/>
            <person name="Lam T.W."/>
            <person name="Yiu S.M."/>
            <person name="Liu S."/>
            <person name="Zhang H."/>
            <person name="Li D."/>
            <person name="Huang Y."/>
            <person name="Wang X."/>
            <person name="Yang G."/>
            <person name="Jiang Z."/>
            <person name="Wang J."/>
            <person name="Qin N."/>
            <person name="Li L."/>
            <person name="Li J."/>
            <person name="Bolund L."/>
            <person name="Kristiansen K."/>
            <person name="Wong G.K."/>
            <person name="Olson M."/>
            <person name="Zhang X."/>
            <person name="Li S."/>
            <person name="Yang H."/>
            <person name="Wang J."/>
            <person name="Wang J."/>
        </authorList>
    </citation>
    <scope>NUCLEOTIDE SEQUENCE [LARGE SCALE GENOMIC DNA]</scope>
</reference>
<name>A0A7N5JJA2_AILME</name>
<evidence type="ECO:0000256" key="1">
    <source>
        <dbReference type="ARBA" id="ARBA00004141"/>
    </source>
</evidence>
<dbReference type="PANTHER" id="PTHR23320">
    <property type="entry name" value="MEMBRANE-SPANNING 4-DOMAINS SUBFAMILY A MS4A -RELATED"/>
    <property type="match status" value="1"/>
</dbReference>
<dbReference type="InParanoid" id="A0A7N5JJA2"/>
<feature type="transmembrane region" description="Helical" evidence="6">
    <location>
        <begin position="162"/>
        <end position="187"/>
    </location>
</feature>
<keyword evidence="3 6" id="KW-0812">Transmembrane</keyword>
<dbReference type="KEGG" id="aml:105241292"/>
<dbReference type="OrthoDB" id="10071849at2759"/>
<dbReference type="InterPro" id="IPR007237">
    <property type="entry name" value="CD20-like"/>
</dbReference>
<evidence type="ECO:0000256" key="5">
    <source>
        <dbReference type="ARBA" id="ARBA00023136"/>
    </source>
</evidence>
<reference evidence="7" key="2">
    <citation type="submission" date="2025-08" db="UniProtKB">
        <authorList>
            <consortium name="Ensembl"/>
        </authorList>
    </citation>
    <scope>IDENTIFICATION</scope>
</reference>
<evidence type="ECO:0000256" key="4">
    <source>
        <dbReference type="ARBA" id="ARBA00022989"/>
    </source>
</evidence>